<feature type="transmembrane region" description="Helical" evidence="1">
    <location>
        <begin position="44"/>
        <end position="64"/>
    </location>
</feature>
<proteinExistence type="predicted"/>
<dbReference type="RefSeq" id="WP_117117972.1">
    <property type="nucleotide sequence ID" value="NZ_BFBY01000003.1"/>
</dbReference>
<gene>
    <name evidence="2" type="ORF">LrDSM24759_05420</name>
</gene>
<protein>
    <recommendedName>
        <fullName evidence="4">DUF3784 domain-containing protein</fullName>
    </recommendedName>
</protein>
<dbReference type="EMBL" id="BFBY01000003">
    <property type="protein sequence ID" value="GBG04628.1"/>
    <property type="molecule type" value="Genomic_DNA"/>
</dbReference>
<reference evidence="3" key="1">
    <citation type="submission" date="2018-03" db="EMBL/GenBank/DDBJ databases">
        <title>New taxa in the Lactobacillus gasseri group.</title>
        <authorList>
            <person name="Tanizawa Y."/>
            <person name="Tohno M."/>
            <person name="Endo A."/>
            <person name="Arita M."/>
        </authorList>
    </citation>
    <scope>NUCLEOTIDE SEQUENCE [LARGE SCALE GENOMIC DNA]</scope>
    <source>
        <strain evidence="3">DSM 24759</strain>
    </source>
</reference>
<evidence type="ECO:0000313" key="2">
    <source>
        <dbReference type="EMBL" id="GBG04628.1"/>
    </source>
</evidence>
<evidence type="ECO:0008006" key="4">
    <source>
        <dbReference type="Google" id="ProtNLM"/>
    </source>
</evidence>
<feature type="transmembrane region" description="Helical" evidence="1">
    <location>
        <begin position="6"/>
        <end position="23"/>
    </location>
</feature>
<keyword evidence="1" id="KW-0812">Transmembrane</keyword>
<dbReference type="AlphaFoldDB" id="A0A2Z6T8E3"/>
<comment type="caution">
    <text evidence="2">The sequence shown here is derived from an EMBL/GenBank/DDBJ whole genome shotgun (WGS) entry which is preliminary data.</text>
</comment>
<keyword evidence="1" id="KW-0472">Membrane</keyword>
<keyword evidence="1" id="KW-1133">Transmembrane helix</keyword>
<dbReference type="Proteomes" id="UP000257317">
    <property type="component" value="Unassembled WGS sequence"/>
</dbReference>
<evidence type="ECO:0000256" key="1">
    <source>
        <dbReference type="SAM" id="Phobius"/>
    </source>
</evidence>
<keyword evidence="3" id="KW-1185">Reference proteome</keyword>
<accession>A0A2Z6T8E3</accession>
<sequence>MILYIVMILFILVLLLTAAYLRWSVRHGQFLVFNFNHDPKLNRLFTVTSIALLIISIIGIIILFTLNKNFNFITLILATLTISIFSISFSKYNK</sequence>
<organism evidence="2 3">
    <name type="scientific">Lactobacillus rodentium</name>
    <dbReference type="NCBI Taxonomy" id="947835"/>
    <lineage>
        <taxon>Bacteria</taxon>
        <taxon>Bacillati</taxon>
        <taxon>Bacillota</taxon>
        <taxon>Bacilli</taxon>
        <taxon>Lactobacillales</taxon>
        <taxon>Lactobacillaceae</taxon>
        <taxon>Lactobacillus</taxon>
    </lineage>
</organism>
<feature type="transmembrane region" description="Helical" evidence="1">
    <location>
        <begin position="70"/>
        <end position="89"/>
    </location>
</feature>
<name>A0A2Z6T8E3_9LACO</name>
<evidence type="ECO:0000313" key="3">
    <source>
        <dbReference type="Proteomes" id="UP000257317"/>
    </source>
</evidence>